<keyword evidence="2" id="KW-0732">Signal</keyword>
<feature type="transmembrane region" description="Helical" evidence="1">
    <location>
        <begin position="285"/>
        <end position="303"/>
    </location>
</feature>
<name>A0A419DEW3_9BACT</name>
<feature type="chain" id="PRO_5019517483" description="PEP-CTERM sorting domain-containing protein" evidence="2">
    <location>
        <begin position="26"/>
        <end position="309"/>
    </location>
</feature>
<protein>
    <recommendedName>
        <fullName evidence="5">PEP-CTERM sorting domain-containing protein</fullName>
    </recommendedName>
</protein>
<accession>A0A419DEW3</accession>
<feature type="signal peptide" evidence="2">
    <location>
        <begin position="1"/>
        <end position="25"/>
    </location>
</feature>
<evidence type="ECO:0008006" key="5">
    <source>
        <dbReference type="Google" id="ProtNLM"/>
    </source>
</evidence>
<dbReference type="AlphaFoldDB" id="A0A419DEW3"/>
<sequence length="309" mass="33195">MKHLKFMRILICLLAGLLFNNAAYSQVNYQYTDLGSILPVGINNGNQIVGVSGNQGFMMNNGGLTYLNYPGAVQTEVTDINNLGQMVGVYTDDPNDPRGSKYSFLYSDGTYTPITYPGATRTWAFGINDLGQIVGTYENGGQYGFLLKNGVYTSFSFPITGVESINNDGAVVGSLSGGSYAFRLYNGVLSSFRYPGSTWTNAEDINNNGDIVGVYTNSNDCKNQYGQSTNCGYLLSNGQFTKIVYPGASYTNALGINDSGTIVGYYSAGGGYRGFVATAVVPEPISSILFVTGGILLASRRYLSRKNRA</sequence>
<comment type="caution">
    <text evidence="3">The sequence shown here is derived from an EMBL/GenBank/DDBJ whole genome shotgun (WGS) entry which is preliminary data.</text>
</comment>
<reference evidence="3 4" key="1">
    <citation type="journal article" date="2017" name="ISME J.">
        <title>Energy and carbon metabolisms in a deep terrestrial subsurface fluid microbial community.</title>
        <authorList>
            <person name="Momper L."/>
            <person name="Jungbluth S.P."/>
            <person name="Lee M.D."/>
            <person name="Amend J.P."/>
        </authorList>
    </citation>
    <scope>NUCLEOTIDE SEQUENCE [LARGE SCALE GENOMIC DNA]</scope>
    <source>
        <strain evidence="3">SURF_29</strain>
    </source>
</reference>
<dbReference type="Proteomes" id="UP000285655">
    <property type="component" value="Unassembled WGS sequence"/>
</dbReference>
<organism evidence="3 4">
    <name type="scientific">candidate division WS5 bacterium</name>
    <dbReference type="NCBI Taxonomy" id="2093353"/>
    <lineage>
        <taxon>Bacteria</taxon>
        <taxon>candidate division WS5</taxon>
    </lineage>
</organism>
<dbReference type="EMBL" id="QZJW01000015">
    <property type="protein sequence ID" value="RJO61632.1"/>
    <property type="molecule type" value="Genomic_DNA"/>
</dbReference>
<evidence type="ECO:0000313" key="3">
    <source>
        <dbReference type="EMBL" id="RJO61632.1"/>
    </source>
</evidence>
<proteinExistence type="predicted"/>
<evidence type="ECO:0000256" key="2">
    <source>
        <dbReference type="SAM" id="SignalP"/>
    </source>
</evidence>
<keyword evidence="1" id="KW-0472">Membrane</keyword>
<keyword evidence="1" id="KW-1133">Transmembrane helix</keyword>
<gene>
    <name evidence="3" type="ORF">C4544_02170</name>
</gene>
<evidence type="ECO:0000256" key="1">
    <source>
        <dbReference type="SAM" id="Phobius"/>
    </source>
</evidence>
<evidence type="ECO:0000313" key="4">
    <source>
        <dbReference type="Proteomes" id="UP000285655"/>
    </source>
</evidence>
<keyword evidence="1" id="KW-0812">Transmembrane</keyword>